<keyword evidence="2" id="KW-1185">Reference proteome</keyword>
<accession>A0A7W7QZ50</accession>
<organism evidence="1 2">
    <name type="scientific">Kitasatospora kifunensis</name>
    <name type="common">Streptomyces kifunensis</name>
    <dbReference type="NCBI Taxonomy" id="58351"/>
    <lineage>
        <taxon>Bacteria</taxon>
        <taxon>Bacillati</taxon>
        <taxon>Actinomycetota</taxon>
        <taxon>Actinomycetes</taxon>
        <taxon>Kitasatosporales</taxon>
        <taxon>Streptomycetaceae</taxon>
        <taxon>Kitasatospora</taxon>
    </lineage>
</organism>
<dbReference type="Proteomes" id="UP000540506">
    <property type="component" value="Unassembled WGS sequence"/>
</dbReference>
<comment type="caution">
    <text evidence="1">The sequence shown here is derived from an EMBL/GenBank/DDBJ whole genome shotgun (WGS) entry which is preliminary data.</text>
</comment>
<sequence length="75" mass="8563">MTVWHRTMPGDDLTGRTRHRWLVEGWENGEWGPVASTSDSIPEAKLKQAGVARRFPNATPRIVRETTTYTVEEQP</sequence>
<dbReference type="AlphaFoldDB" id="A0A7W7QZ50"/>
<evidence type="ECO:0000313" key="1">
    <source>
        <dbReference type="EMBL" id="MBB4922189.1"/>
    </source>
</evidence>
<gene>
    <name evidence="1" type="ORF">FHR34_001182</name>
</gene>
<dbReference type="RefSeq" id="WP_184934402.1">
    <property type="nucleotide sequence ID" value="NZ_JACHJV010000001.1"/>
</dbReference>
<reference evidence="1 2" key="1">
    <citation type="submission" date="2020-08" db="EMBL/GenBank/DDBJ databases">
        <title>Sequencing the genomes of 1000 actinobacteria strains.</title>
        <authorList>
            <person name="Klenk H.-P."/>
        </authorList>
    </citation>
    <scope>NUCLEOTIDE SEQUENCE [LARGE SCALE GENOMIC DNA]</scope>
    <source>
        <strain evidence="1 2">DSM 41654</strain>
    </source>
</reference>
<dbReference type="EMBL" id="JACHJV010000001">
    <property type="protein sequence ID" value="MBB4922189.1"/>
    <property type="molecule type" value="Genomic_DNA"/>
</dbReference>
<proteinExistence type="predicted"/>
<name>A0A7W7QZ50_KITKI</name>
<protein>
    <submittedName>
        <fullName evidence="1">Uncharacterized protein</fullName>
    </submittedName>
</protein>
<evidence type="ECO:0000313" key="2">
    <source>
        <dbReference type="Proteomes" id="UP000540506"/>
    </source>
</evidence>